<evidence type="ECO:0000313" key="3">
    <source>
        <dbReference type="EMBL" id="TVT27659.1"/>
    </source>
</evidence>
<evidence type="ECO:0000256" key="2">
    <source>
        <dbReference type="SAM" id="Phobius"/>
    </source>
</evidence>
<keyword evidence="2" id="KW-0812">Transmembrane</keyword>
<feature type="transmembrane region" description="Helical" evidence="2">
    <location>
        <begin position="115"/>
        <end position="132"/>
    </location>
</feature>
<keyword evidence="2" id="KW-1133">Transmembrane helix</keyword>
<feature type="compositionally biased region" description="Basic and acidic residues" evidence="1">
    <location>
        <begin position="191"/>
        <end position="221"/>
    </location>
</feature>
<reference evidence="3 4" key="1">
    <citation type="submission" date="2019-07" db="EMBL/GenBank/DDBJ databases">
        <title>Salinicoccus cyprini sp. nov., isolated from gastro-intestinal tract of mirror carp, Cyprinus carpio var. specularis, collected from Gobind Sagar Reservoir, Himachal Pradesh, India.</title>
        <authorList>
            <person name="Talwar C."/>
            <person name="Singh A.K."/>
            <person name="Lal R."/>
            <person name="Negi R.K."/>
        </authorList>
    </citation>
    <scope>NUCLEOTIDE SEQUENCE [LARGE SCALE GENOMIC DNA]</scope>
    <source>
        <strain evidence="3 4">CT19</strain>
    </source>
</reference>
<gene>
    <name evidence="3" type="ORF">FO441_08090</name>
</gene>
<evidence type="ECO:0000256" key="1">
    <source>
        <dbReference type="SAM" id="MobiDB-lite"/>
    </source>
</evidence>
<proteinExistence type="predicted"/>
<feature type="transmembrane region" description="Helical" evidence="2">
    <location>
        <begin position="80"/>
        <end position="103"/>
    </location>
</feature>
<dbReference type="Proteomes" id="UP000315103">
    <property type="component" value="Unassembled WGS sequence"/>
</dbReference>
<keyword evidence="4" id="KW-1185">Reference proteome</keyword>
<feature type="transmembrane region" description="Helical" evidence="2">
    <location>
        <begin position="6"/>
        <end position="24"/>
    </location>
</feature>
<accession>A0A558ATS3</accession>
<feature type="compositionally biased region" description="Acidic residues" evidence="1">
    <location>
        <begin position="180"/>
        <end position="190"/>
    </location>
</feature>
<evidence type="ECO:0000313" key="4">
    <source>
        <dbReference type="Proteomes" id="UP000315103"/>
    </source>
</evidence>
<keyword evidence="2" id="KW-0472">Membrane</keyword>
<feature type="compositionally biased region" description="Basic and acidic residues" evidence="1">
    <location>
        <begin position="170"/>
        <end position="179"/>
    </location>
</feature>
<protein>
    <submittedName>
        <fullName evidence="3">Uncharacterized protein</fullName>
    </submittedName>
</protein>
<sequence length="221" mass="26093">MFGIPDLISLIISAFIILPIVVIMREMGYVIAGLIFGAKNSRLTLGSGPRLFKLGKLDIRKHYHLYSWFSYDELSNQSRFAYMMIYASPILINVISGLTINGLLANGYMTEQATFWNRFIFYTFYYVLFDAIPMKTVNGMPNNGMLVYEMLRYGKRTDRNKEPFIPATSEVEKEYQEEMHEMEEEVEEEQQERKEEEKEKEKAREKKEEEREKRKQAERES</sequence>
<comment type="caution">
    <text evidence="3">The sequence shown here is derived from an EMBL/GenBank/DDBJ whole genome shotgun (WGS) entry which is preliminary data.</text>
</comment>
<name>A0A558ATS3_9STAP</name>
<organism evidence="3 4">
    <name type="scientific">Salinicoccus cyprini</name>
    <dbReference type="NCBI Taxonomy" id="2493691"/>
    <lineage>
        <taxon>Bacteria</taxon>
        <taxon>Bacillati</taxon>
        <taxon>Bacillota</taxon>
        <taxon>Bacilli</taxon>
        <taxon>Bacillales</taxon>
        <taxon>Staphylococcaceae</taxon>
        <taxon>Salinicoccus</taxon>
    </lineage>
</organism>
<dbReference type="OrthoDB" id="849477at2"/>
<dbReference type="RefSeq" id="WP_145288435.1">
    <property type="nucleotide sequence ID" value="NZ_VMSJ01000003.1"/>
</dbReference>
<dbReference type="AlphaFoldDB" id="A0A558ATS3"/>
<dbReference type="EMBL" id="VMSJ01000003">
    <property type="protein sequence ID" value="TVT27659.1"/>
    <property type="molecule type" value="Genomic_DNA"/>
</dbReference>
<feature type="region of interest" description="Disordered" evidence="1">
    <location>
        <begin position="161"/>
        <end position="221"/>
    </location>
</feature>